<comment type="caution">
    <text evidence="1">The sequence shown here is derived from an EMBL/GenBank/DDBJ whole genome shotgun (WGS) entry which is preliminary data.</text>
</comment>
<accession>A0A7W8UEN6</accession>
<sequence>MFFGQRTTLSGTVLLNNVKVPKTHLVPGYKGYEVPTADGAILQIIQVAVGTGIAQAAIDETVKFVRTKSRAWLDSGVECVG</sequence>
<gene>
    <name evidence="1" type="ORF">GGD55_004706</name>
</gene>
<keyword evidence="2" id="KW-1185">Reference proteome</keyword>
<dbReference type="Proteomes" id="UP000585507">
    <property type="component" value="Unassembled WGS sequence"/>
</dbReference>
<organism evidence="1 2">
    <name type="scientific">Rhizobium giardinii</name>
    <dbReference type="NCBI Taxonomy" id="56731"/>
    <lineage>
        <taxon>Bacteria</taxon>
        <taxon>Pseudomonadati</taxon>
        <taxon>Pseudomonadota</taxon>
        <taxon>Alphaproteobacteria</taxon>
        <taxon>Hyphomicrobiales</taxon>
        <taxon>Rhizobiaceae</taxon>
        <taxon>Rhizobium/Agrobacterium group</taxon>
        <taxon>Rhizobium</taxon>
    </lineage>
</organism>
<dbReference type="EMBL" id="JACHBK010000011">
    <property type="protein sequence ID" value="MBB5537985.1"/>
    <property type="molecule type" value="Genomic_DNA"/>
</dbReference>
<dbReference type="AlphaFoldDB" id="A0A7W8UEN6"/>
<evidence type="ECO:0000313" key="1">
    <source>
        <dbReference type="EMBL" id="MBB5537985.1"/>
    </source>
</evidence>
<evidence type="ECO:0000313" key="2">
    <source>
        <dbReference type="Proteomes" id="UP000585507"/>
    </source>
</evidence>
<name>A0A7W8UEN6_9HYPH</name>
<protein>
    <submittedName>
        <fullName evidence="1">Alkylation response protein AidB-like acyl-CoA dehydrogenase</fullName>
    </submittedName>
</protein>
<dbReference type="Gene3D" id="1.20.140.10">
    <property type="entry name" value="Butyryl-CoA Dehydrogenase, subunit A, domain 3"/>
    <property type="match status" value="1"/>
</dbReference>
<reference evidence="1 2" key="1">
    <citation type="submission" date="2020-08" db="EMBL/GenBank/DDBJ databases">
        <title>Genomic Encyclopedia of Type Strains, Phase IV (KMG-V): Genome sequencing to study the core and pangenomes of soil and plant-associated prokaryotes.</title>
        <authorList>
            <person name="Whitman W."/>
        </authorList>
    </citation>
    <scope>NUCLEOTIDE SEQUENCE [LARGE SCALE GENOMIC DNA]</scope>
    <source>
        <strain evidence="1 2">SEMIA 4084</strain>
    </source>
</reference>
<proteinExistence type="predicted"/>